<gene>
    <name evidence="1" type="ORF">OFUS_LOCUS18411</name>
</gene>
<feature type="non-terminal residue" evidence="1">
    <location>
        <position position="1"/>
    </location>
</feature>
<name>A0A8J1UKU4_OWEFU</name>
<keyword evidence="2" id="KW-1185">Reference proteome</keyword>
<dbReference type="Proteomes" id="UP000749559">
    <property type="component" value="Unassembled WGS sequence"/>
</dbReference>
<proteinExistence type="predicted"/>
<evidence type="ECO:0000313" key="2">
    <source>
        <dbReference type="Proteomes" id="UP000749559"/>
    </source>
</evidence>
<reference evidence="1" key="1">
    <citation type="submission" date="2022-03" db="EMBL/GenBank/DDBJ databases">
        <authorList>
            <person name="Martin C."/>
        </authorList>
    </citation>
    <scope>NUCLEOTIDE SEQUENCE</scope>
</reference>
<dbReference type="EMBL" id="CAIIXF020000009">
    <property type="protein sequence ID" value="CAH1793576.1"/>
    <property type="molecule type" value="Genomic_DNA"/>
</dbReference>
<accession>A0A8J1UKU4</accession>
<organism evidence="1 2">
    <name type="scientific">Owenia fusiformis</name>
    <name type="common">Polychaete worm</name>
    <dbReference type="NCBI Taxonomy" id="6347"/>
    <lineage>
        <taxon>Eukaryota</taxon>
        <taxon>Metazoa</taxon>
        <taxon>Spiralia</taxon>
        <taxon>Lophotrochozoa</taxon>
        <taxon>Annelida</taxon>
        <taxon>Polychaeta</taxon>
        <taxon>Sedentaria</taxon>
        <taxon>Canalipalpata</taxon>
        <taxon>Sabellida</taxon>
        <taxon>Oweniida</taxon>
        <taxon>Oweniidae</taxon>
        <taxon>Owenia</taxon>
    </lineage>
</organism>
<sequence length="203" mass="22403">SCAQNEKRMKICYSCERYVKGDKQDAMSLSCKQGNEVEIIATFSFNDRTRKDPDKIHYSVNEHVRLFRLKNYCKGMSSCNIISSPGSGQIYEKIMFHCISPPRKPSISSTQKPDADLNHQLASKHGQPDIKNKLLQETTRSPSIGLIKTQTVSYQQHTMGTFSSTVLGSGMDTASTSEGSTKISVAPVVLVTLVCLLAVCLFG</sequence>
<protein>
    <submittedName>
        <fullName evidence="1">Uncharacterized protein</fullName>
    </submittedName>
</protein>
<dbReference type="AlphaFoldDB" id="A0A8J1UKU4"/>
<feature type="non-terminal residue" evidence="1">
    <location>
        <position position="203"/>
    </location>
</feature>
<comment type="caution">
    <text evidence="1">The sequence shown here is derived from an EMBL/GenBank/DDBJ whole genome shotgun (WGS) entry which is preliminary data.</text>
</comment>
<evidence type="ECO:0000313" key="1">
    <source>
        <dbReference type="EMBL" id="CAH1793576.1"/>
    </source>
</evidence>